<dbReference type="GO" id="GO:0000976">
    <property type="term" value="F:transcription cis-regulatory region binding"/>
    <property type="evidence" value="ECO:0007669"/>
    <property type="project" value="UniProtKB-ARBA"/>
</dbReference>
<organism evidence="12 13">
    <name type="scientific">Castanea mollissima</name>
    <name type="common">Chinese chestnut</name>
    <dbReference type="NCBI Taxonomy" id="60419"/>
    <lineage>
        <taxon>Eukaryota</taxon>
        <taxon>Viridiplantae</taxon>
        <taxon>Streptophyta</taxon>
        <taxon>Embryophyta</taxon>
        <taxon>Tracheophyta</taxon>
        <taxon>Spermatophyta</taxon>
        <taxon>Magnoliopsida</taxon>
        <taxon>eudicotyledons</taxon>
        <taxon>Gunneridae</taxon>
        <taxon>Pentapetalae</taxon>
        <taxon>rosids</taxon>
        <taxon>fabids</taxon>
        <taxon>Fagales</taxon>
        <taxon>Fagaceae</taxon>
        <taxon>Castanea</taxon>
    </lineage>
</organism>
<keyword evidence="9" id="KW-0804">Transcription</keyword>
<keyword evidence="5" id="KW-0805">Transcription regulation</keyword>
<feature type="domain" description="NAC" evidence="11">
    <location>
        <begin position="8"/>
        <end position="156"/>
    </location>
</feature>
<evidence type="ECO:0000256" key="7">
    <source>
        <dbReference type="ARBA" id="ARBA00023136"/>
    </source>
</evidence>
<dbReference type="Pfam" id="PF02365">
    <property type="entry name" value="NAM"/>
    <property type="match status" value="1"/>
</dbReference>
<reference evidence="12" key="1">
    <citation type="submission" date="2020-03" db="EMBL/GenBank/DDBJ databases">
        <title>Castanea mollissima Vanexum genome sequencing.</title>
        <authorList>
            <person name="Staton M."/>
        </authorList>
    </citation>
    <scope>NUCLEOTIDE SEQUENCE</scope>
    <source>
        <tissue evidence="12">Leaf</tissue>
    </source>
</reference>
<dbReference type="InterPro" id="IPR036093">
    <property type="entry name" value="NAC_dom_sf"/>
</dbReference>
<dbReference type="InterPro" id="IPR003441">
    <property type="entry name" value="NAC-dom"/>
</dbReference>
<dbReference type="AlphaFoldDB" id="A0A8J4QEF6"/>
<dbReference type="EMBL" id="JRKL02006723">
    <property type="protein sequence ID" value="KAF3948560.1"/>
    <property type="molecule type" value="Genomic_DNA"/>
</dbReference>
<evidence type="ECO:0000256" key="5">
    <source>
        <dbReference type="ARBA" id="ARBA00023015"/>
    </source>
</evidence>
<keyword evidence="7" id="KW-0472">Membrane</keyword>
<keyword evidence="6" id="KW-0238">DNA-binding</keyword>
<dbReference type="GO" id="GO:0005634">
    <property type="term" value="C:nucleus"/>
    <property type="evidence" value="ECO:0007669"/>
    <property type="project" value="UniProtKB-SubCell"/>
</dbReference>
<dbReference type="Proteomes" id="UP000737018">
    <property type="component" value="Unassembled WGS sequence"/>
</dbReference>
<evidence type="ECO:0000256" key="8">
    <source>
        <dbReference type="ARBA" id="ARBA00023159"/>
    </source>
</evidence>
<keyword evidence="13" id="KW-1185">Reference proteome</keyword>
<keyword evidence="8" id="KW-0010">Activator</keyword>
<dbReference type="SUPFAM" id="SSF101941">
    <property type="entry name" value="NAC domain"/>
    <property type="match status" value="1"/>
</dbReference>
<accession>A0A8J4QEF6</accession>
<evidence type="ECO:0000259" key="11">
    <source>
        <dbReference type="PROSITE" id="PS51005"/>
    </source>
</evidence>
<name>A0A8J4QEF6_9ROSI</name>
<proteinExistence type="predicted"/>
<keyword evidence="3" id="KW-0812">Transmembrane</keyword>
<evidence type="ECO:0000256" key="4">
    <source>
        <dbReference type="ARBA" id="ARBA00022989"/>
    </source>
</evidence>
<evidence type="ECO:0000256" key="1">
    <source>
        <dbReference type="ARBA" id="ARBA00004123"/>
    </source>
</evidence>
<protein>
    <recommendedName>
        <fullName evidence="11">NAC domain-containing protein</fullName>
    </recommendedName>
</protein>
<comment type="subcellular location">
    <subcellularLocation>
        <location evidence="2">Membrane</location>
        <topology evidence="2">Single-pass membrane protein</topology>
    </subcellularLocation>
    <subcellularLocation>
        <location evidence="1">Nucleus</location>
    </subcellularLocation>
</comment>
<dbReference type="Gene3D" id="2.170.150.80">
    <property type="entry name" value="NAC domain"/>
    <property type="match status" value="1"/>
</dbReference>
<dbReference type="PANTHER" id="PTHR31744:SF216">
    <property type="entry name" value="NAC TRANSCRIPTION FACTOR"/>
    <property type="match status" value="1"/>
</dbReference>
<gene>
    <name evidence="12" type="ORF">CMV_025460</name>
</gene>
<dbReference type="GO" id="GO:0016020">
    <property type="term" value="C:membrane"/>
    <property type="evidence" value="ECO:0007669"/>
    <property type="project" value="UniProtKB-SubCell"/>
</dbReference>
<evidence type="ECO:0000313" key="13">
    <source>
        <dbReference type="Proteomes" id="UP000737018"/>
    </source>
</evidence>
<keyword evidence="4" id="KW-1133">Transmembrane helix</keyword>
<evidence type="ECO:0000256" key="2">
    <source>
        <dbReference type="ARBA" id="ARBA00004167"/>
    </source>
</evidence>
<keyword evidence="10" id="KW-0539">Nucleus</keyword>
<comment type="caution">
    <text evidence="12">The sequence shown here is derived from an EMBL/GenBank/DDBJ whole genome shotgun (WGS) entry which is preliminary data.</text>
</comment>
<dbReference type="PANTHER" id="PTHR31744">
    <property type="entry name" value="PROTEIN CUP-SHAPED COTYLEDON 2-RELATED"/>
    <property type="match status" value="1"/>
</dbReference>
<evidence type="ECO:0000256" key="3">
    <source>
        <dbReference type="ARBA" id="ARBA00022692"/>
    </source>
</evidence>
<evidence type="ECO:0000313" key="12">
    <source>
        <dbReference type="EMBL" id="KAF3948560.1"/>
    </source>
</evidence>
<evidence type="ECO:0000256" key="6">
    <source>
        <dbReference type="ARBA" id="ARBA00023125"/>
    </source>
</evidence>
<sequence>MEKLSLELPPGYRFSPKDKELIEVFLKPKITGNDKKIFFVPEIEFYEHEPWDLQHKSGIDSKDQEWFFFNALSWKHGSKRNRATREGFWKTTGKDKEIRSREGLIGMKKILVYHRRRTPNGEGTKWVMHEYRTTQEEFDGNHPGQKAFVLCRLFNNEEESNEDGSAKSDVTVPVQSNNYNYHNADVAKNQVAELTSNEDYFNVAELLDMSNVPSPGHTPSSLSPIALDVLTPSIAEDSTLINPLNNLDNGSCGGSDANAQVDQDLDMREATLKTGYIHLPGPYCNSLSPSTLNYHNADVAKNQVAELTSNEDYFNVAELLDMSNVPSPGHTPSSLSPIALDVLTPSIAEDSTLINPLNNLDNGSCGGSDANAQVDQDLDMREAALKTGYIHLPGPYCNSLSPSTLNDYNAGVAKNQAAELTSNEDYFNVVELLDMSNVPSLGDTPSNLSPIAPDILNPNISEDSTLINHLNNLDNGSCGGSDANAQVDRDLDMREAALQTGYIYQPGPCCNSLSPSTLNDYNVDVAKNQAAELTSNEDYFNVAELLDMSNVPSLGDTPSSLYPIAPGVLTPTIFKDSALINPLNNLDNESCGGSEANVQVEQDLDMREAALKTGYIHLPGPYCNSLSPSTLNDYYWDQYLMSWPGPTVFEY</sequence>
<dbReference type="PROSITE" id="PS51005">
    <property type="entry name" value="NAC"/>
    <property type="match status" value="1"/>
</dbReference>
<evidence type="ECO:0000256" key="10">
    <source>
        <dbReference type="ARBA" id="ARBA00023242"/>
    </source>
</evidence>
<evidence type="ECO:0000256" key="9">
    <source>
        <dbReference type="ARBA" id="ARBA00023163"/>
    </source>
</evidence>
<dbReference type="GO" id="GO:0006355">
    <property type="term" value="P:regulation of DNA-templated transcription"/>
    <property type="evidence" value="ECO:0007669"/>
    <property type="project" value="InterPro"/>
</dbReference>